<proteinExistence type="predicted"/>
<dbReference type="PaxDb" id="3827-XP_004506038.1"/>
<feature type="compositionally biased region" description="Low complexity" evidence="2">
    <location>
        <begin position="1275"/>
        <end position="1289"/>
    </location>
</feature>
<feature type="region of interest" description="Disordered" evidence="2">
    <location>
        <begin position="141"/>
        <end position="207"/>
    </location>
</feature>
<feature type="region of interest" description="Disordered" evidence="2">
    <location>
        <begin position="1"/>
        <end position="118"/>
    </location>
</feature>
<feature type="region of interest" description="Disordered" evidence="2">
    <location>
        <begin position="623"/>
        <end position="683"/>
    </location>
</feature>
<dbReference type="RefSeq" id="XP_004506039.1">
    <property type="nucleotide sequence ID" value="XM_004505982.3"/>
</dbReference>
<feature type="compositionally biased region" description="Polar residues" evidence="2">
    <location>
        <begin position="1154"/>
        <end position="1164"/>
    </location>
</feature>
<feature type="compositionally biased region" description="Polar residues" evidence="2">
    <location>
        <begin position="305"/>
        <end position="317"/>
    </location>
</feature>
<feature type="region of interest" description="Disordered" evidence="2">
    <location>
        <begin position="889"/>
        <end position="928"/>
    </location>
</feature>
<dbReference type="GO" id="GO:0031507">
    <property type="term" value="P:heterochromatin formation"/>
    <property type="evidence" value="ECO:0007669"/>
    <property type="project" value="InterPro"/>
</dbReference>
<feature type="region of interest" description="Disordered" evidence="2">
    <location>
        <begin position="749"/>
        <end position="769"/>
    </location>
</feature>
<keyword evidence="1" id="KW-0175">Coiled coil</keyword>
<feature type="compositionally biased region" description="Polar residues" evidence="2">
    <location>
        <begin position="1173"/>
        <end position="1185"/>
    </location>
</feature>
<feature type="compositionally biased region" description="Low complexity" evidence="2">
    <location>
        <begin position="29"/>
        <end position="49"/>
    </location>
</feature>
<name>A0A1S2YK72_CICAR</name>
<feature type="compositionally biased region" description="Polar residues" evidence="2">
    <location>
        <begin position="1245"/>
        <end position="1266"/>
    </location>
</feature>
<evidence type="ECO:0000313" key="5">
    <source>
        <dbReference type="RefSeq" id="XP_004506039.1"/>
    </source>
</evidence>
<dbReference type="Proteomes" id="UP000087171">
    <property type="component" value="Chromosome Ca6"/>
</dbReference>
<dbReference type="InterPro" id="IPR056882">
    <property type="entry name" value="MOM1_dom"/>
</dbReference>
<evidence type="ECO:0000259" key="3">
    <source>
        <dbReference type="Pfam" id="PF25029"/>
    </source>
</evidence>
<feature type="compositionally biased region" description="Polar residues" evidence="2">
    <location>
        <begin position="670"/>
        <end position="682"/>
    </location>
</feature>
<feature type="region of interest" description="Disordered" evidence="2">
    <location>
        <begin position="219"/>
        <end position="238"/>
    </location>
</feature>
<feature type="compositionally biased region" description="Polar residues" evidence="2">
    <location>
        <begin position="165"/>
        <end position="183"/>
    </location>
</feature>
<feature type="region of interest" description="Disordered" evidence="2">
    <location>
        <begin position="276"/>
        <end position="322"/>
    </location>
</feature>
<dbReference type="PANTHER" id="PTHR35116">
    <property type="entry name" value="HELICASE PROTEIN MOM1"/>
    <property type="match status" value="1"/>
</dbReference>
<feature type="region of interest" description="Disordered" evidence="2">
    <location>
        <begin position="965"/>
        <end position="990"/>
    </location>
</feature>
<dbReference type="OrthoDB" id="1414316at2759"/>
<accession>A0A1S2YK72</accession>
<dbReference type="InterPro" id="IPR039322">
    <property type="entry name" value="MOM1"/>
</dbReference>
<dbReference type="KEGG" id="cam:101500562"/>
<feature type="compositionally biased region" description="Polar residues" evidence="2">
    <location>
        <begin position="1128"/>
        <end position="1147"/>
    </location>
</feature>
<feature type="region of interest" description="Disordered" evidence="2">
    <location>
        <begin position="1128"/>
        <end position="1186"/>
    </location>
</feature>
<feature type="domain" description="MOM1 alpha-helical" evidence="3">
    <location>
        <begin position="324"/>
        <end position="448"/>
    </location>
</feature>
<dbReference type="PANTHER" id="PTHR35116:SF2">
    <property type="entry name" value="ATP-DEPENDENT HELICASE FAMILY PROTEIN-RELATED"/>
    <property type="match status" value="1"/>
</dbReference>
<reference evidence="4" key="1">
    <citation type="journal article" date="2013" name="Nat. Biotechnol.">
        <title>Draft genome sequence of chickpea (Cicer arietinum) provides a resource for trait improvement.</title>
        <authorList>
            <person name="Varshney R.K."/>
            <person name="Song C."/>
            <person name="Saxena R.K."/>
            <person name="Azam S."/>
            <person name="Yu S."/>
            <person name="Sharpe A.G."/>
            <person name="Cannon S."/>
            <person name="Baek J."/>
            <person name="Rosen B.D."/>
            <person name="Tar'an B."/>
            <person name="Millan T."/>
            <person name="Zhang X."/>
            <person name="Ramsay L.D."/>
            <person name="Iwata A."/>
            <person name="Wang Y."/>
            <person name="Nelson W."/>
            <person name="Farmer A.D."/>
            <person name="Gaur P.M."/>
            <person name="Soderlund C."/>
            <person name="Penmetsa R.V."/>
            <person name="Xu C."/>
            <person name="Bharti A.K."/>
            <person name="He W."/>
            <person name="Winter P."/>
            <person name="Zhao S."/>
            <person name="Hane J.K."/>
            <person name="Carrasquilla-Garcia N."/>
            <person name="Condie J.A."/>
            <person name="Upadhyaya H.D."/>
            <person name="Luo M.C."/>
            <person name="Thudi M."/>
            <person name="Gowda C.L."/>
            <person name="Singh N.P."/>
            <person name="Lichtenzveig J."/>
            <person name="Gali K.K."/>
            <person name="Rubio J."/>
            <person name="Nadarajan N."/>
            <person name="Dolezel J."/>
            <person name="Bansal K.C."/>
            <person name="Xu X."/>
            <person name="Edwards D."/>
            <person name="Zhang G."/>
            <person name="Kahl G."/>
            <person name="Gil J."/>
            <person name="Singh K.B."/>
            <person name="Datta S.K."/>
            <person name="Jackson S.A."/>
            <person name="Wang J."/>
            <person name="Cook D.R."/>
        </authorList>
    </citation>
    <scope>NUCLEOTIDE SEQUENCE [LARGE SCALE GENOMIC DNA]</scope>
    <source>
        <strain evidence="4">cv. CDC Frontier</strain>
    </source>
</reference>
<dbReference type="eggNOG" id="KOG0384">
    <property type="taxonomic scope" value="Eukaryota"/>
</dbReference>
<feature type="region of interest" description="Disordered" evidence="2">
    <location>
        <begin position="1214"/>
        <end position="1289"/>
    </location>
</feature>
<protein>
    <submittedName>
        <fullName evidence="5">Helicase protein MOM1-like</fullName>
    </submittedName>
</protein>
<evidence type="ECO:0000256" key="1">
    <source>
        <dbReference type="SAM" id="Coils"/>
    </source>
</evidence>
<evidence type="ECO:0000313" key="4">
    <source>
        <dbReference type="Proteomes" id="UP000087171"/>
    </source>
</evidence>
<feature type="coiled-coil region" evidence="1">
    <location>
        <begin position="480"/>
        <end position="507"/>
    </location>
</feature>
<feature type="compositionally biased region" description="Polar residues" evidence="2">
    <location>
        <begin position="100"/>
        <end position="111"/>
    </location>
</feature>
<dbReference type="STRING" id="3827.A0A1S2YK72"/>
<gene>
    <name evidence="5" type="primary">LOC101500562</name>
</gene>
<dbReference type="GeneID" id="101500562"/>
<feature type="compositionally biased region" description="Low complexity" evidence="2">
    <location>
        <begin position="652"/>
        <end position="667"/>
    </location>
</feature>
<feature type="compositionally biased region" description="Basic and acidic residues" evidence="2">
    <location>
        <begin position="142"/>
        <end position="163"/>
    </location>
</feature>
<evidence type="ECO:0000256" key="2">
    <source>
        <dbReference type="SAM" id="MobiDB-lite"/>
    </source>
</evidence>
<keyword evidence="4" id="KW-1185">Reference proteome</keyword>
<sequence>MVPSPSSENRKKMKTTTSSPLRRSERTRNLSSSTSTTSNHSPSTSSRTSISKRHVSVKKLAFDGEENDAGTSSNLKVKKMDARTYRSTLTKQKTKDSQKESNSMNRSTPKSSHIGGEKIDECFEGNSLHCKEVCKDSILPSEDSKDADMRAESSSRGTVKEMLENNATISSTVVPSNSTTHKTGGTPERVQPDSHVEETSQMLPSRKADSGENLIRKCVGNDKGENLTPSKRKNTVVDKHSDASATLVGDDDCNLIVDADSTKLCCNVVETSGPSKRIRGINNVDQPTSKSNDEKSCARNKEGKSGNSVEGPQGNNVETDKIRKQQRSLHLSLKPEIAKLCEILLLPDNVKIMVGNFLEYTMNNYKICTEPVSILQAFQLSLCCTASSLLRHKLDTEASLILAKRHLNFDCKKEAIDEINARLWDLKDNFLLVTRKFNVVGSPKASEPSNRVHSNTDITPDVELTKSDISGNIKESRKRKNQWRMLLHNQQENKHKLEKDIETEKADFIKRYKIEWASIKTYSVKRKEKLNVFKSIYDKRFAELRRQHEVRLQALETNQLEAQHKFRESSAPDELLNIVSLKEHVTPLNASKILLSDEVSEISLKRATASEFSREAAVGLPQTIKSTDYPENEAPLSSSSTDQISDEGLDGVVSSRPCSSSSPSKVPATISLSNSPSSTQQVPDRILPTITDGQIPVMVPELSREAAVELPTTVRSTDYPENAAPLNSLPTDQIADGGLDGVVSSRPFISSSPRNGSPATFSLLNSPSSTQQVPDRVLATITDGQIPAMVPENSHEETACQLIDNLILNESTSSECRTVTENTLSQETSECRPVDSIEPLEQVPMQLVSSVESPPSLVHILPANQSNHISKVMEPPEQVQQLASSGFLSSNQDLSNLPSATGVEDQEATNEDLSSKIPEASTEVLNEDLSSKIPETSTEVQNQAVEQPALDLEVDSQSRQVMPPVSNVVLDSSVPGGVRDPSSDTRNLSTNSVINNRPIQAAAQSASRNVPPMHHAASRNVPPLCHDPLSHELERIRKMTEQNLKNHENMKLQLKCNFEKEVEELRRKYDNQLKLIDVEFQKARTNYDTQFHTVYMHKILADALKANSDPKLFGASGMQDAGFIQLASQHSRQQHATLPSLVATPSSRGPPAATLQNSHATTGAHTMAPPPIQATTNKTSGTFSRFSARLPPINSIHSPSGYLQTVREIRAPAPHLQNCRPSTSLPASSLGGEIRSPAPHIQPYRPSTSQPPHIQPYRPSTSQPPSSLGGVPHGLPSQPAPSNSPASSVSLSQWLLRPMQTPMPAISQFDAHRGYGHEKTSGFPTPNLSALNMRVNANSQSSINLPNTRPHMSDLASLNHSQFGTSSMPANSSREAIPSDVVCLSDDD</sequence>
<feature type="region of interest" description="Disordered" evidence="2">
    <location>
        <begin position="1359"/>
        <end position="1388"/>
    </location>
</feature>
<feature type="coiled-coil region" evidence="1">
    <location>
        <begin position="1030"/>
        <end position="1064"/>
    </location>
</feature>
<organism evidence="4 5">
    <name type="scientific">Cicer arietinum</name>
    <name type="common">Chickpea</name>
    <name type="synonym">Garbanzo</name>
    <dbReference type="NCBI Taxonomy" id="3827"/>
    <lineage>
        <taxon>Eukaryota</taxon>
        <taxon>Viridiplantae</taxon>
        <taxon>Streptophyta</taxon>
        <taxon>Embryophyta</taxon>
        <taxon>Tracheophyta</taxon>
        <taxon>Spermatophyta</taxon>
        <taxon>Magnoliopsida</taxon>
        <taxon>eudicotyledons</taxon>
        <taxon>Gunneridae</taxon>
        <taxon>Pentapetalae</taxon>
        <taxon>rosids</taxon>
        <taxon>fabids</taxon>
        <taxon>Fabales</taxon>
        <taxon>Fabaceae</taxon>
        <taxon>Papilionoideae</taxon>
        <taxon>50 kb inversion clade</taxon>
        <taxon>NPAAA clade</taxon>
        <taxon>Hologalegina</taxon>
        <taxon>IRL clade</taxon>
        <taxon>Cicereae</taxon>
        <taxon>Cicer</taxon>
    </lineage>
</organism>
<dbReference type="Pfam" id="PF25029">
    <property type="entry name" value="MOM1"/>
    <property type="match status" value="1"/>
</dbReference>
<reference evidence="5" key="2">
    <citation type="submission" date="2025-08" db="UniProtKB">
        <authorList>
            <consortium name="RefSeq"/>
        </authorList>
    </citation>
    <scope>IDENTIFICATION</scope>
    <source>
        <tissue evidence="5">Etiolated seedlings</tissue>
    </source>
</reference>
<dbReference type="Gene3D" id="6.10.250.1310">
    <property type="match status" value="1"/>
</dbReference>
<feature type="compositionally biased region" description="Polar residues" evidence="2">
    <location>
        <begin position="1359"/>
        <end position="1374"/>
    </location>
</feature>
<feature type="compositionally biased region" description="Polar residues" evidence="2">
    <location>
        <begin position="889"/>
        <end position="899"/>
    </location>
</feature>
<feature type="compositionally biased region" description="Basic and acidic residues" evidence="2">
    <location>
        <begin position="291"/>
        <end position="304"/>
    </location>
</feature>